<sequence length="63" mass="7447">MYDEIKGRGRRRCHGDAKYHFTISSISGGKQRWRERYIHVCSTIRYIPFIINSTHGSPCYLLN</sequence>
<name>A0ABP2F035_AJEDR</name>
<protein>
    <submittedName>
        <fullName evidence="1">Uncharacterized protein</fullName>
    </submittedName>
</protein>
<accession>A0ABP2F035</accession>
<evidence type="ECO:0000313" key="1">
    <source>
        <dbReference type="EMBL" id="EEQ89987.2"/>
    </source>
</evidence>
<dbReference type="GeneID" id="69031953"/>
<reference evidence="2" key="1">
    <citation type="journal article" date="2015" name="PLoS Genet.">
        <title>The dynamic genome and transcriptome of the human fungal pathogen Blastomyces and close relative Emmonsia.</title>
        <authorList>
            <person name="Munoz J.F."/>
            <person name="Gauthier G.M."/>
            <person name="Desjardins C.A."/>
            <person name="Gallo J.E."/>
            <person name="Holder J."/>
            <person name="Sullivan T.D."/>
            <person name="Marty A.J."/>
            <person name="Carmen J.C."/>
            <person name="Chen Z."/>
            <person name="Ding L."/>
            <person name="Gujja S."/>
            <person name="Magrini V."/>
            <person name="Misas E."/>
            <person name="Mitreva M."/>
            <person name="Priest M."/>
            <person name="Saif S."/>
            <person name="Whiston E.A."/>
            <person name="Young S."/>
            <person name="Zeng Q."/>
            <person name="Goldman W.E."/>
            <person name="Mardis E.R."/>
            <person name="Taylor J.W."/>
            <person name="McEwen J.G."/>
            <person name="Clay O.K."/>
            <person name="Klein B.S."/>
            <person name="Cuomo C.A."/>
        </authorList>
    </citation>
    <scope>NUCLEOTIDE SEQUENCE [LARGE SCALE GENOMIC DNA]</scope>
    <source>
        <strain evidence="2">ER-3 / ATCC MYA-2586</strain>
    </source>
</reference>
<proteinExistence type="predicted"/>
<gene>
    <name evidence="1" type="ORF">BDCG_17061</name>
</gene>
<dbReference type="EMBL" id="EQ999977">
    <property type="protein sequence ID" value="EEQ89987.2"/>
    <property type="molecule type" value="Genomic_DNA"/>
</dbReference>
<evidence type="ECO:0000313" key="2">
    <source>
        <dbReference type="Proteomes" id="UP000002039"/>
    </source>
</evidence>
<dbReference type="Proteomes" id="UP000002039">
    <property type="component" value="Unassembled WGS sequence"/>
</dbReference>
<dbReference type="RefSeq" id="XP_045276807.1">
    <property type="nucleotide sequence ID" value="XM_045426226.1"/>
</dbReference>
<keyword evidence="2" id="KW-1185">Reference proteome</keyword>
<organism evidence="1 2">
    <name type="scientific">Ajellomyces dermatitidis (strain ER-3 / ATCC MYA-2586)</name>
    <name type="common">Blastomyces dermatitidis</name>
    <dbReference type="NCBI Taxonomy" id="559297"/>
    <lineage>
        <taxon>Eukaryota</taxon>
        <taxon>Fungi</taxon>
        <taxon>Dikarya</taxon>
        <taxon>Ascomycota</taxon>
        <taxon>Pezizomycotina</taxon>
        <taxon>Eurotiomycetes</taxon>
        <taxon>Eurotiomycetidae</taxon>
        <taxon>Onygenales</taxon>
        <taxon>Ajellomycetaceae</taxon>
        <taxon>Blastomyces</taxon>
    </lineage>
</organism>